<dbReference type="InterPro" id="IPR010985">
    <property type="entry name" value="Ribbon_hlx_hlx"/>
</dbReference>
<reference evidence="1 2" key="1">
    <citation type="submission" date="2023-10" db="EMBL/GenBank/DDBJ databases">
        <title>The genome sequence of Streptomyces sp. HUAS YS2.</title>
        <authorList>
            <person name="Mo P."/>
        </authorList>
    </citation>
    <scope>NUCLEOTIDE SEQUENCE [LARGE SCALE GENOMIC DNA]</scope>
    <source>
        <strain evidence="1 2">HUAS YS2</strain>
    </source>
</reference>
<protein>
    <recommendedName>
        <fullName evidence="3">Toxin-antitoxin system HicB family antitoxin</fullName>
    </recommendedName>
</protein>
<dbReference type="RefSeq" id="WP_318102174.1">
    <property type="nucleotide sequence ID" value="NZ_CP137573.1"/>
</dbReference>
<dbReference type="EMBL" id="CP137573">
    <property type="protein sequence ID" value="WOX21300.1"/>
    <property type="molecule type" value="Genomic_DNA"/>
</dbReference>
<keyword evidence="2" id="KW-1185">Reference proteome</keyword>
<evidence type="ECO:0000313" key="1">
    <source>
        <dbReference type="EMBL" id="WOX21300.1"/>
    </source>
</evidence>
<evidence type="ECO:0000313" key="2">
    <source>
        <dbReference type="Proteomes" id="UP001301731"/>
    </source>
</evidence>
<organism evidence="1 2">
    <name type="scientific">Streptomyces solicathayae</name>
    <dbReference type="NCBI Taxonomy" id="3081768"/>
    <lineage>
        <taxon>Bacteria</taxon>
        <taxon>Bacillati</taxon>
        <taxon>Actinomycetota</taxon>
        <taxon>Actinomycetes</taxon>
        <taxon>Kitasatosporales</taxon>
        <taxon>Streptomycetaceae</taxon>
        <taxon>Streptomyces</taxon>
    </lineage>
</organism>
<accession>A0ABZ0LPU1</accession>
<dbReference type="Proteomes" id="UP001301731">
    <property type="component" value="Chromosome"/>
</dbReference>
<sequence>MDLTRYIDHLGDELAVAAHAGGDEARALAERLIATLESAVRLTLLDALSAAAEEITGELAPGSVGMRLRGLEPEFVVTAAPPMAPSVAPLAPSAQPTVDGDGGGTVRIGLRLPAPLKARVEEAAGRLSLSVNAWLVQAVAAALEPTAPHDPTAAHRTA</sequence>
<proteinExistence type="predicted"/>
<gene>
    <name evidence="1" type="ORF">R2D22_07840</name>
</gene>
<name>A0ABZ0LPU1_9ACTN</name>
<evidence type="ECO:0008006" key="3">
    <source>
        <dbReference type="Google" id="ProtNLM"/>
    </source>
</evidence>
<dbReference type="Gene3D" id="1.10.1220.10">
    <property type="entry name" value="Met repressor-like"/>
    <property type="match status" value="1"/>
</dbReference>
<dbReference type="SUPFAM" id="SSF47598">
    <property type="entry name" value="Ribbon-helix-helix"/>
    <property type="match status" value="1"/>
</dbReference>
<dbReference type="InterPro" id="IPR013321">
    <property type="entry name" value="Arc_rbn_hlx_hlx"/>
</dbReference>